<dbReference type="PROSITE" id="PS00163">
    <property type="entry name" value="FUMARATE_LYASES"/>
    <property type="match status" value="1"/>
</dbReference>
<dbReference type="OrthoDB" id="9769623at2"/>
<dbReference type="GO" id="GO:0042450">
    <property type="term" value="P:L-arginine biosynthetic process via ornithine"/>
    <property type="evidence" value="ECO:0007669"/>
    <property type="project" value="UniProtKB-UniRule"/>
</dbReference>
<evidence type="ECO:0000259" key="8">
    <source>
        <dbReference type="Pfam" id="PF00206"/>
    </source>
</evidence>
<keyword evidence="7" id="KW-0963">Cytoplasm</keyword>
<proteinExistence type="inferred from homology"/>
<keyword evidence="4 7" id="KW-0055">Arginine biosynthesis</keyword>
<dbReference type="GO" id="GO:0005829">
    <property type="term" value="C:cytosol"/>
    <property type="evidence" value="ECO:0007669"/>
    <property type="project" value="TreeGrafter"/>
</dbReference>
<reference evidence="10 11" key="1">
    <citation type="submission" date="2017-07" db="EMBL/GenBank/DDBJ databases">
        <authorList>
            <person name="Sun Z.S."/>
            <person name="Albrecht U."/>
            <person name="Echele G."/>
            <person name="Lee C.C."/>
        </authorList>
    </citation>
    <scope>NUCLEOTIDE SEQUENCE [LARGE SCALE GENOMIC DNA]</scope>
    <source>
        <strain evidence="10 11">CGMCC 1.12672</strain>
    </source>
</reference>
<dbReference type="InterPro" id="IPR008948">
    <property type="entry name" value="L-Aspartase-like"/>
</dbReference>
<evidence type="ECO:0000259" key="9">
    <source>
        <dbReference type="Pfam" id="PF14698"/>
    </source>
</evidence>
<evidence type="ECO:0000256" key="1">
    <source>
        <dbReference type="ARBA" id="ARBA00000985"/>
    </source>
</evidence>
<evidence type="ECO:0000256" key="3">
    <source>
        <dbReference type="ARBA" id="ARBA00012338"/>
    </source>
</evidence>
<sequence length="455" mass="48444">MWGGRFAEGPSAVMRAINASIPFDKQMWRQDIAGSQAHAAMLAAQGIIGADDGAAIRAGLEQVAAGYEAGGVPEDLALEDIHMVTEARLADAIGTPAGRLHTARSRNDQVATDFRLWVRDAIDNALGGLEALRQTLLARAEQHADAVMPGFTHLQSAQPVTLGHHLMAYHDMVARDIGRFRDARARANRCPLGAAALAGTSFPIDRHATAAALGFDAPTTNSLDSVSDRDFAIEYLTSATQTSLHLSRLAEEFVLWASQPFGFVVLSDQWSTGSSIMPQKRNPDAAELVRGHAGRIVGLMTGLMVTMKGLPLAYSKDMQDDKPPVFECHQLLELSLAAMTGMVASATFRTDRMRGLAESGFATATDLADWLVRAAGLPFREAHHVTGRVVKRAEELGVSLDALPLGEMTAIDGRITAEVYDVLTVDASVASRVSYGGTAPVRVREAIAAARGGAA</sequence>
<comment type="pathway">
    <text evidence="2 7">Amino-acid biosynthesis; L-arginine biosynthesis; L-arginine from L-ornithine and carbamoyl phosphate: step 3/3.</text>
</comment>
<dbReference type="Proteomes" id="UP000219494">
    <property type="component" value="Unassembled WGS sequence"/>
</dbReference>
<keyword evidence="11" id="KW-1185">Reference proteome</keyword>
<dbReference type="EMBL" id="OBMI01000001">
    <property type="protein sequence ID" value="SOB80124.1"/>
    <property type="molecule type" value="Genomic_DNA"/>
</dbReference>
<dbReference type="Gene3D" id="1.20.200.10">
    <property type="entry name" value="Fumarase/aspartase (Central domain)"/>
    <property type="match status" value="1"/>
</dbReference>
<dbReference type="PRINTS" id="PR00145">
    <property type="entry name" value="ARGSUCLYASE"/>
</dbReference>
<feature type="domain" description="Fumarate lyase N-terminal" evidence="8">
    <location>
        <begin position="4"/>
        <end position="298"/>
    </location>
</feature>
<evidence type="ECO:0000256" key="5">
    <source>
        <dbReference type="ARBA" id="ARBA00022605"/>
    </source>
</evidence>
<gene>
    <name evidence="7" type="primary">argH</name>
    <name evidence="10" type="ORF">SAMN06297144_0901</name>
</gene>
<dbReference type="InterPro" id="IPR020557">
    <property type="entry name" value="Fumarate_lyase_CS"/>
</dbReference>
<dbReference type="PRINTS" id="PR00149">
    <property type="entry name" value="FUMRATELYASE"/>
</dbReference>
<dbReference type="InterPro" id="IPR024083">
    <property type="entry name" value="Fumarase/histidase_N"/>
</dbReference>
<feature type="domain" description="Argininosuccinate lyase C-terminal" evidence="9">
    <location>
        <begin position="361"/>
        <end position="430"/>
    </location>
</feature>
<evidence type="ECO:0000313" key="11">
    <source>
        <dbReference type="Proteomes" id="UP000219494"/>
    </source>
</evidence>
<dbReference type="CDD" id="cd01359">
    <property type="entry name" value="Argininosuccinate_lyase"/>
    <property type="match status" value="1"/>
</dbReference>
<dbReference type="NCBIfam" id="TIGR00838">
    <property type="entry name" value="argH"/>
    <property type="match status" value="1"/>
</dbReference>
<comment type="catalytic activity">
    <reaction evidence="1 7">
        <text>2-(N(omega)-L-arginino)succinate = fumarate + L-arginine</text>
        <dbReference type="Rhea" id="RHEA:24020"/>
        <dbReference type="ChEBI" id="CHEBI:29806"/>
        <dbReference type="ChEBI" id="CHEBI:32682"/>
        <dbReference type="ChEBI" id="CHEBI:57472"/>
        <dbReference type="EC" id="4.3.2.1"/>
    </reaction>
</comment>
<dbReference type="HAMAP" id="MF_00006">
    <property type="entry name" value="Arg_succ_lyase"/>
    <property type="match status" value="1"/>
</dbReference>
<dbReference type="GO" id="GO:0004056">
    <property type="term" value="F:argininosuccinate lyase activity"/>
    <property type="evidence" value="ECO:0007669"/>
    <property type="project" value="UniProtKB-UniRule"/>
</dbReference>
<dbReference type="Pfam" id="PF14698">
    <property type="entry name" value="ASL_C2"/>
    <property type="match status" value="1"/>
</dbReference>
<accession>A0A285QF60</accession>
<evidence type="ECO:0000256" key="6">
    <source>
        <dbReference type="ARBA" id="ARBA00023239"/>
    </source>
</evidence>
<evidence type="ECO:0000256" key="4">
    <source>
        <dbReference type="ARBA" id="ARBA00022571"/>
    </source>
</evidence>
<dbReference type="InterPro" id="IPR029419">
    <property type="entry name" value="Arg_succ_lyase_C"/>
</dbReference>
<dbReference type="InterPro" id="IPR022761">
    <property type="entry name" value="Fumarate_lyase_N"/>
</dbReference>
<dbReference type="RefSeq" id="WP_097062738.1">
    <property type="nucleotide sequence ID" value="NZ_OBMI01000001.1"/>
</dbReference>
<evidence type="ECO:0000313" key="10">
    <source>
        <dbReference type="EMBL" id="SOB80124.1"/>
    </source>
</evidence>
<dbReference type="FunFam" id="1.10.40.30:FF:000001">
    <property type="entry name" value="Argininosuccinate lyase"/>
    <property type="match status" value="1"/>
</dbReference>
<dbReference type="Gene3D" id="1.10.275.10">
    <property type="entry name" value="Fumarase/aspartase (N-terminal domain)"/>
    <property type="match status" value="1"/>
</dbReference>
<dbReference type="SUPFAM" id="SSF48557">
    <property type="entry name" value="L-aspartase-like"/>
    <property type="match status" value="1"/>
</dbReference>
<evidence type="ECO:0000256" key="2">
    <source>
        <dbReference type="ARBA" id="ARBA00004941"/>
    </source>
</evidence>
<dbReference type="Pfam" id="PF00206">
    <property type="entry name" value="Lyase_1"/>
    <property type="match status" value="1"/>
</dbReference>
<dbReference type="InterPro" id="IPR009049">
    <property type="entry name" value="Argininosuccinate_lyase"/>
</dbReference>
<dbReference type="EC" id="4.3.2.1" evidence="3 7"/>
<dbReference type="PANTHER" id="PTHR43814:SF1">
    <property type="entry name" value="ARGININOSUCCINATE LYASE"/>
    <property type="match status" value="1"/>
</dbReference>
<comment type="similarity">
    <text evidence="7">Belongs to the lyase 1 family. Argininosuccinate lyase subfamily.</text>
</comment>
<name>A0A285QF60_9SPHN</name>
<dbReference type="PANTHER" id="PTHR43814">
    <property type="entry name" value="ARGININOSUCCINATE LYASE"/>
    <property type="match status" value="1"/>
</dbReference>
<dbReference type="AlphaFoldDB" id="A0A285QF60"/>
<protein>
    <recommendedName>
        <fullName evidence="3 7">Argininosuccinate lyase</fullName>
        <shortName evidence="7">ASAL</shortName>
        <ecNumber evidence="3 7">4.3.2.1</ecNumber>
    </recommendedName>
    <alternativeName>
        <fullName evidence="7">Arginosuccinase</fullName>
    </alternativeName>
</protein>
<evidence type="ECO:0000256" key="7">
    <source>
        <dbReference type="HAMAP-Rule" id="MF_00006"/>
    </source>
</evidence>
<dbReference type="Gene3D" id="1.10.40.30">
    <property type="entry name" value="Fumarase/aspartase (C-terminal domain)"/>
    <property type="match status" value="1"/>
</dbReference>
<comment type="subcellular location">
    <subcellularLocation>
        <location evidence="7">Cytoplasm</location>
    </subcellularLocation>
</comment>
<keyword evidence="6 7" id="KW-0456">Lyase</keyword>
<dbReference type="UniPathway" id="UPA00068">
    <property type="reaction ID" value="UER00114"/>
</dbReference>
<dbReference type="InterPro" id="IPR000362">
    <property type="entry name" value="Fumarate_lyase_fam"/>
</dbReference>
<keyword evidence="5 7" id="KW-0028">Amino-acid biosynthesis</keyword>
<organism evidence="10 11">
    <name type="scientific">Sphingomonas guangdongensis</name>
    <dbReference type="NCBI Taxonomy" id="1141890"/>
    <lineage>
        <taxon>Bacteria</taxon>
        <taxon>Pseudomonadati</taxon>
        <taxon>Pseudomonadota</taxon>
        <taxon>Alphaproteobacteria</taxon>
        <taxon>Sphingomonadales</taxon>
        <taxon>Sphingomonadaceae</taxon>
        <taxon>Sphingomonas</taxon>
    </lineage>
</organism>
<dbReference type="FunFam" id="1.20.200.10:FF:000015">
    <property type="entry name" value="argininosuccinate lyase isoform X2"/>
    <property type="match status" value="1"/>
</dbReference>